<evidence type="ECO:0008006" key="3">
    <source>
        <dbReference type="Google" id="ProtNLM"/>
    </source>
</evidence>
<evidence type="ECO:0000313" key="1">
    <source>
        <dbReference type="EMBL" id="MDF8262717.1"/>
    </source>
</evidence>
<keyword evidence="2" id="KW-1185">Reference proteome</keyword>
<proteinExistence type="predicted"/>
<accession>A0ABT6C1R8</accession>
<protein>
    <recommendedName>
        <fullName evidence="3">Prokaryotic metallothionein</fullName>
    </recommendedName>
</protein>
<organism evidence="1 2">
    <name type="scientific">Luteipulveratus flavus</name>
    <dbReference type="NCBI Taxonomy" id="3031728"/>
    <lineage>
        <taxon>Bacteria</taxon>
        <taxon>Bacillati</taxon>
        <taxon>Actinomycetota</taxon>
        <taxon>Actinomycetes</taxon>
        <taxon>Micrococcales</taxon>
        <taxon>Dermacoccaceae</taxon>
        <taxon>Luteipulveratus</taxon>
    </lineage>
</organism>
<dbReference type="RefSeq" id="WP_277190481.1">
    <property type="nucleotide sequence ID" value="NZ_JAROAV010000002.1"/>
</dbReference>
<reference evidence="1 2" key="1">
    <citation type="submission" date="2023-03" db="EMBL/GenBank/DDBJ databases">
        <title>YIM 133296 draft genome.</title>
        <authorList>
            <person name="Xiong L."/>
        </authorList>
    </citation>
    <scope>NUCLEOTIDE SEQUENCE [LARGE SCALE GENOMIC DNA]</scope>
    <source>
        <strain evidence="1 2">YIM 133296</strain>
    </source>
</reference>
<comment type="caution">
    <text evidence="1">The sequence shown here is derived from an EMBL/GenBank/DDBJ whole genome shotgun (WGS) entry which is preliminary data.</text>
</comment>
<sequence length="102" mass="10853">MPGRLAAQDARPVGTDADPTSLEATMAVCEVCGNDYEMAFQVVTAGQTHTFDSFECAIHRLAPICEHCGCKVIGHGHVTDRRFFCCAHCAREAAGSAAHDAD</sequence>
<gene>
    <name evidence="1" type="ORF">P4R38_00475</name>
</gene>
<evidence type="ECO:0000313" key="2">
    <source>
        <dbReference type="Proteomes" id="UP001528912"/>
    </source>
</evidence>
<dbReference type="EMBL" id="JAROAV010000002">
    <property type="protein sequence ID" value="MDF8262717.1"/>
    <property type="molecule type" value="Genomic_DNA"/>
</dbReference>
<dbReference type="Proteomes" id="UP001528912">
    <property type="component" value="Unassembled WGS sequence"/>
</dbReference>
<name>A0ABT6C1R8_9MICO</name>